<proteinExistence type="predicted"/>
<gene>
    <name evidence="2" type="ORF">GCM10022214_70860</name>
</gene>
<protein>
    <submittedName>
        <fullName evidence="2">Uncharacterized protein</fullName>
    </submittedName>
</protein>
<feature type="region of interest" description="Disordered" evidence="1">
    <location>
        <begin position="52"/>
        <end position="71"/>
    </location>
</feature>
<keyword evidence="3" id="KW-1185">Reference proteome</keyword>
<dbReference type="Proteomes" id="UP001500683">
    <property type="component" value="Unassembled WGS sequence"/>
</dbReference>
<reference evidence="3" key="1">
    <citation type="journal article" date="2019" name="Int. J. Syst. Evol. Microbiol.">
        <title>The Global Catalogue of Microorganisms (GCM) 10K type strain sequencing project: providing services to taxonomists for standard genome sequencing and annotation.</title>
        <authorList>
            <consortium name="The Broad Institute Genomics Platform"/>
            <consortium name="The Broad Institute Genome Sequencing Center for Infectious Disease"/>
            <person name="Wu L."/>
            <person name="Ma J."/>
        </authorList>
    </citation>
    <scope>NUCLEOTIDE SEQUENCE [LARGE SCALE GENOMIC DNA]</scope>
    <source>
        <strain evidence="3">JCM 16702</strain>
    </source>
</reference>
<sequence>MFGAQGQVLTKTGRGSRAADLYLAPPTAEKPTRILWLPFGVAAGLSLLSGPNEADAAPDAAQVKPRKGQPMDKMVIAPITVSTPEPLPVPVPTPLPVPPAPNPLPTPDPRRM</sequence>
<evidence type="ECO:0000313" key="2">
    <source>
        <dbReference type="EMBL" id="GAA4096855.1"/>
    </source>
</evidence>
<feature type="region of interest" description="Disordered" evidence="1">
    <location>
        <begin position="83"/>
        <end position="112"/>
    </location>
</feature>
<evidence type="ECO:0000256" key="1">
    <source>
        <dbReference type="SAM" id="MobiDB-lite"/>
    </source>
</evidence>
<feature type="compositionally biased region" description="Pro residues" evidence="1">
    <location>
        <begin position="85"/>
        <end position="112"/>
    </location>
</feature>
<dbReference type="EMBL" id="BAAAZG010000055">
    <property type="protein sequence ID" value="GAA4096855.1"/>
    <property type="molecule type" value="Genomic_DNA"/>
</dbReference>
<comment type="caution">
    <text evidence="2">The sequence shown here is derived from an EMBL/GenBank/DDBJ whole genome shotgun (WGS) entry which is preliminary data.</text>
</comment>
<name>A0ABP7WUU8_9ACTN</name>
<evidence type="ECO:0000313" key="3">
    <source>
        <dbReference type="Proteomes" id="UP001500683"/>
    </source>
</evidence>
<organism evidence="2 3">
    <name type="scientific">Actinomadura miaoliensis</name>
    <dbReference type="NCBI Taxonomy" id="430685"/>
    <lineage>
        <taxon>Bacteria</taxon>
        <taxon>Bacillati</taxon>
        <taxon>Actinomycetota</taxon>
        <taxon>Actinomycetes</taxon>
        <taxon>Streptosporangiales</taxon>
        <taxon>Thermomonosporaceae</taxon>
        <taxon>Actinomadura</taxon>
    </lineage>
</organism>
<accession>A0ABP7WUU8</accession>